<feature type="non-terminal residue" evidence="2">
    <location>
        <position position="1"/>
    </location>
</feature>
<dbReference type="InterPro" id="IPR029068">
    <property type="entry name" value="Glyas_Bleomycin-R_OHBP_Dase"/>
</dbReference>
<dbReference type="AlphaFoldDB" id="A0A9X3YFA8"/>
<evidence type="ECO:0000313" key="3">
    <source>
        <dbReference type="Proteomes" id="UP001149314"/>
    </source>
</evidence>
<dbReference type="Gene3D" id="3.10.180.10">
    <property type="entry name" value="2,3-Dihydroxybiphenyl 1,2-Dioxygenase, domain 1"/>
    <property type="match status" value="1"/>
</dbReference>
<accession>A0A9X3YFA8</accession>
<evidence type="ECO:0000313" key="2">
    <source>
        <dbReference type="EMBL" id="MDC6641592.1"/>
    </source>
</evidence>
<dbReference type="InterPro" id="IPR037523">
    <property type="entry name" value="VOC_core"/>
</dbReference>
<sequence>IETRCLLQARGGPMEFLVNLDVDDLERAVDFYQSVFDLREGRRLGSFAVEMLGGPTPIYLLLKDAGSAATPGEAQQRSYERHWTPIHLDFVVEDIEAATARAVAHGARLEQPIATKAGHMLALMADPFGHGFCLLQFVGQGYDELAI</sequence>
<dbReference type="Pfam" id="PF18029">
    <property type="entry name" value="Glyoxalase_6"/>
    <property type="match status" value="1"/>
</dbReference>
<dbReference type="InterPro" id="IPR041581">
    <property type="entry name" value="Glyoxalase_6"/>
</dbReference>
<proteinExistence type="predicted"/>
<dbReference type="RefSeq" id="WP_272733578.1">
    <property type="nucleotide sequence ID" value="NZ_JAOURS010000132.1"/>
</dbReference>
<feature type="domain" description="VOC" evidence="1">
    <location>
        <begin position="13"/>
        <end position="137"/>
    </location>
</feature>
<comment type="caution">
    <text evidence="2">The sequence shown here is derived from an EMBL/GenBank/DDBJ whole genome shotgun (WGS) entry which is preliminary data.</text>
</comment>
<name>A0A9X3YFA8_9ENTR</name>
<dbReference type="EMBL" id="JAOURS010000132">
    <property type="protein sequence ID" value="MDC6641592.1"/>
    <property type="molecule type" value="Genomic_DNA"/>
</dbReference>
<dbReference type="PROSITE" id="PS51819">
    <property type="entry name" value="VOC"/>
    <property type="match status" value="1"/>
</dbReference>
<protein>
    <submittedName>
        <fullName evidence="2">VOC family protein</fullName>
    </submittedName>
</protein>
<reference evidence="2" key="1">
    <citation type="journal article" date="2023" name="Genes Genomics">
        <title>Genomic insights of Leclercia adecarboxylata strains linked to an outbreak in public hospitals in Mexico.</title>
        <authorList>
            <person name="Barrios-Villa E."/>
            <person name="Pacheco-Flores B."/>
            <person name="Lozano-Zarain P."/>
            <person name="Del Campo-Ortega R."/>
            <person name="de Jesus Ascencio-Montiel I."/>
            <person name="Gonzalez-Leon M."/>
            <person name="Camorlinga-Ponce M."/>
            <person name="Gaytan Cervantes F.J."/>
            <person name="Gonzalez Torres C."/>
            <person name="Aguilar E."/>
            <person name="Gonzalez Ibarra J."/>
            <person name="Torres Lopez F.J."/>
            <person name="Rosas-Vargas H."/>
            <person name="Gonzalez-Bonilla C.R."/>
            <person name="Del Carmen Rocha-Gracia R."/>
        </authorList>
    </citation>
    <scope>NUCLEOTIDE SEQUENCE</scope>
    <source>
        <strain evidence="2">Lac40</strain>
    </source>
</reference>
<dbReference type="SUPFAM" id="SSF54593">
    <property type="entry name" value="Glyoxalase/Bleomycin resistance protein/Dihydroxybiphenyl dioxygenase"/>
    <property type="match status" value="1"/>
</dbReference>
<gene>
    <name evidence="2" type="ORF">OEZ79_25835</name>
</gene>
<evidence type="ECO:0000259" key="1">
    <source>
        <dbReference type="PROSITE" id="PS51819"/>
    </source>
</evidence>
<dbReference type="Proteomes" id="UP001149314">
    <property type="component" value="Unassembled WGS sequence"/>
</dbReference>
<organism evidence="2 3">
    <name type="scientific">Leclercia adecarboxylata</name>
    <dbReference type="NCBI Taxonomy" id="83655"/>
    <lineage>
        <taxon>Bacteria</taxon>
        <taxon>Pseudomonadati</taxon>
        <taxon>Pseudomonadota</taxon>
        <taxon>Gammaproteobacteria</taxon>
        <taxon>Enterobacterales</taxon>
        <taxon>Enterobacteriaceae</taxon>
        <taxon>Leclercia</taxon>
    </lineage>
</organism>